<dbReference type="Proteomes" id="UP000642144">
    <property type="component" value="Unassembled WGS sequence"/>
</dbReference>
<gene>
    <name evidence="1" type="ORF">GTP69_00135</name>
</gene>
<accession>A0ABW9VT54</accession>
<dbReference type="EMBL" id="WWCT01000001">
    <property type="protein sequence ID" value="MYN24814.1"/>
    <property type="molecule type" value="Genomic_DNA"/>
</dbReference>
<name>A0ABW9VT54_9BURK</name>
<proteinExistence type="predicted"/>
<comment type="caution">
    <text evidence="1">The sequence shown here is derived from an EMBL/GenBank/DDBJ whole genome shotgun (WGS) entry which is preliminary data.</text>
</comment>
<dbReference type="RefSeq" id="WP_161052978.1">
    <property type="nucleotide sequence ID" value="NZ_WWCT01000001.1"/>
</dbReference>
<protein>
    <submittedName>
        <fullName evidence="1">Uncharacterized protein</fullName>
    </submittedName>
</protein>
<keyword evidence="2" id="KW-1185">Reference proteome</keyword>
<reference evidence="1 2" key="1">
    <citation type="submission" date="2019-12" db="EMBL/GenBank/DDBJ databases">
        <title>Novel species isolated from a subtropical stream in China.</title>
        <authorList>
            <person name="Lu H."/>
        </authorList>
    </citation>
    <scope>NUCLEOTIDE SEQUENCE [LARGE SCALE GENOMIC DNA]</scope>
    <source>
        <strain evidence="1 2">CY42W</strain>
    </source>
</reference>
<organism evidence="1 2">
    <name type="scientific">Duganella levis</name>
    <dbReference type="NCBI Taxonomy" id="2692169"/>
    <lineage>
        <taxon>Bacteria</taxon>
        <taxon>Pseudomonadati</taxon>
        <taxon>Pseudomonadota</taxon>
        <taxon>Betaproteobacteria</taxon>
        <taxon>Burkholderiales</taxon>
        <taxon>Oxalobacteraceae</taxon>
        <taxon>Telluria group</taxon>
        <taxon>Duganella</taxon>
    </lineage>
</organism>
<sequence>MRHNGQHFLAALEHAYADAQELQQWKAIPAAFPAHLETFDRIEHVEALLLGATALILQMSGWLAHLRFFSRAHLAMTFATLRASVLSSRANATRFLRVAPDSMGKAS</sequence>
<evidence type="ECO:0000313" key="1">
    <source>
        <dbReference type="EMBL" id="MYN24814.1"/>
    </source>
</evidence>
<evidence type="ECO:0000313" key="2">
    <source>
        <dbReference type="Proteomes" id="UP000642144"/>
    </source>
</evidence>